<dbReference type="STRING" id="694427.Palpr_2260"/>
<dbReference type="OrthoDB" id="1123017at2"/>
<proteinExistence type="predicted"/>
<accession>E4T6Q2</accession>
<name>E4T6Q2_PALPW</name>
<reference key="1">
    <citation type="submission" date="2010-11" db="EMBL/GenBank/DDBJ databases">
        <title>The complete genome of Paludibacter propionicigenes DSM 17365.</title>
        <authorList>
            <consortium name="US DOE Joint Genome Institute (JGI-PGF)"/>
            <person name="Lucas S."/>
            <person name="Copeland A."/>
            <person name="Lapidus A."/>
            <person name="Bruce D."/>
            <person name="Goodwin L."/>
            <person name="Pitluck S."/>
            <person name="Kyrpides N."/>
            <person name="Mavromatis K."/>
            <person name="Ivanova N."/>
            <person name="Munk A.C."/>
            <person name="Brettin T."/>
            <person name="Detter J.C."/>
            <person name="Han C."/>
            <person name="Tapia R."/>
            <person name="Land M."/>
            <person name="Hauser L."/>
            <person name="Markowitz V."/>
            <person name="Cheng J.-F."/>
            <person name="Hugenholtz P."/>
            <person name="Woyke T."/>
            <person name="Wu D."/>
            <person name="Gronow S."/>
            <person name="Wellnitz S."/>
            <person name="Brambilla E."/>
            <person name="Klenk H.-P."/>
            <person name="Eisen J.A."/>
        </authorList>
    </citation>
    <scope>NUCLEOTIDE SEQUENCE</scope>
    <source>
        <strain>WB4</strain>
    </source>
</reference>
<gene>
    <name evidence="1" type="ordered locus">Palpr_2260</name>
</gene>
<dbReference type="AlphaFoldDB" id="E4T6Q2"/>
<sequence>MKTRLISLTFITLLFVLFSCEDDNLSYQGKIISLNAGACYNIIQIEKSIPQGLPVNSTISFDPNLHKGQLKIGDIVYFKITKYTEWTGVVIAMCTAPQYAGQLEFYNK</sequence>
<organism evidence="1 2">
    <name type="scientific">Paludibacter propionicigenes (strain DSM 17365 / JCM 13257 / WB4)</name>
    <dbReference type="NCBI Taxonomy" id="694427"/>
    <lineage>
        <taxon>Bacteria</taxon>
        <taxon>Pseudomonadati</taxon>
        <taxon>Bacteroidota</taxon>
        <taxon>Bacteroidia</taxon>
        <taxon>Bacteroidales</taxon>
        <taxon>Paludibacteraceae</taxon>
        <taxon>Paludibacter</taxon>
    </lineage>
</organism>
<dbReference type="EMBL" id="CP002345">
    <property type="protein sequence ID" value="ADQ80396.1"/>
    <property type="molecule type" value="Genomic_DNA"/>
</dbReference>
<dbReference type="PROSITE" id="PS51257">
    <property type="entry name" value="PROKAR_LIPOPROTEIN"/>
    <property type="match status" value="1"/>
</dbReference>
<evidence type="ECO:0008006" key="3">
    <source>
        <dbReference type="Google" id="ProtNLM"/>
    </source>
</evidence>
<dbReference type="KEGG" id="ppn:Palpr_2260"/>
<protein>
    <recommendedName>
        <fullName evidence="3">Lipoprotein</fullName>
    </recommendedName>
</protein>
<keyword evidence="2" id="KW-1185">Reference proteome</keyword>
<dbReference type="RefSeq" id="WP_013445765.1">
    <property type="nucleotide sequence ID" value="NC_014734.1"/>
</dbReference>
<dbReference type="HOGENOM" id="CLU_2194380_0_0_10"/>
<reference evidence="1 2" key="2">
    <citation type="journal article" date="2011" name="Stand. Genomic Sci.">
        <title>Complete genome sequence of Paludibacter propionicigenes type strain (WB4).</title>
        <authorList>
            <person name="Gronow S."/>
            <person name="Munk C."/>
            <person name="Lapidus A."/>
            <person name="Nolan M."/>
            <person name="Lucas S."/>
            <person name="Hammon N."/>
            <person name="Deshpande S."/>
            <person name="Cheng J.F."/>
            <person name="Tapia R."/>
            <person name="Han C."/>
            <person name="Goodwin L."/>
            <person name="Pitluck S."/>
            <person name="Liolios K."/>
            <person name="Ivanova N."/>
            <person name="Mavromatis K."/>
            <person name="Mikhailova N."/>
            <person name="Pati A."/>
            <person name="Chen A."/>
            <person name="Palaniappan K."/>
            <person name="Land M."/>
            <person name="Hauser L."/>
            <person name="Chang Y.J."/>
            <person name="Jeffries C.D."/>
            <person name="Brambilla E."/>
            <person name="Rohde M."/>
            <person name="Goker M."/>
            <person name="Detter J.C."/>
            <person name="Woyke T."/>
            <person name="Bristow J."/>
            <person name="Eisen J.A."/>
            <person name="Markowitz V."/>
            <person name="Hugenholtz P."/>
            <person name="Kyrpides N.C."/>
            <person name="Klenk H.P."/>
        </authorList>
    </citation>
    <scope>NUCLEOTIDE SEQUENCE [LARGE SCALE GENOMIC DNA]</scope>
    <source>
        <strain evidence="2">DSM 17365 / JCM 13257 / WB4</strain>
    </source>
</reference>
<evidence type="ECO:0000313" key="2">
    <source>
        <dbReference type="Proteomes" id="UP000008718"/>
    </source>
</evidence>
<evidence type="ECO:0000313" key="1">
    <source>
        <dbReference type="EMBL" id="ADQ80396.1"/>
    </source>
</evidence>
<dbReference type="Proteomes" id="UP000008718">
    <property type="component" value="Chromosome"/>
</dbReference>